<dbReference type="Gramene" id="BGIOSGA019702-TA">
    <property type="protein sequence ID" value="BGIOSGA019702-PA"/>
    <property type="gene ID" value="BGIOSGA019702"/>
</dbReference>
<keyword evidence="3" id="KW-1185">Reference proteome</keyword>
<organism evidence="2 3">
    <name type="scientific">Oryza sativa subsp. indica</name>
    <name type="common">Rice</name>
    <dbReference type="NCBI Taxonomy" id="39946"/>
    <lineage>
        <taxon>Eukaryota</taxon>
        <taxon>Viridiplantae</taxon>
        <taxon>Streptophyta</taxon>
        <taxon>Embryophyta</taxon>
        <taxon>Tracheophyta</taxon>
        <taxon>Spermatophyta</taxon>
        <taxon>Magnoliopsida</taxon>
        <taxon>Liliopsida</taxon>
        <taxon>Poales</taxon>
        <taxon>Poaceae</taxon>
        <taxon>BOP clade</taxon>
        <taxon>Oryzoideae</taxon>
        <taxon>Oryzeae</taxon>
        <taxon>Oryzinae</taxon>
        <taxon>Oryza</taxon>
        <taxon>Oryza sativa</taxon>
    </lineage>
</organism>
<name>A2Y3R0_ORYSI</name>
<reference evidence="2 3" key="1">
    <citation type="journal article" date="2005" name="PLoS Biol.">
        <title>The genomes of Oryza sativa: a history of duplications.</title>
        <authorList>
            <person name="Yu J."/>
            <person name="Wang J."/>
            <person name="Lin W."/>
            <person name="Li S."/>
            <person name="Li H."/>
            <person name="Zhou J."/>
            <person name="Ni P."/>
            <person name="Dong W."/>
            <person name="Hu S."/>
            <person name="Zeng C."/>
            <person name="Zhang J."/>
            <person name="Zhang Y."/>
            <person name="Li R."/>
            <person name="Xu Z."/>
            <person name="Li S."/>
            <person name="Li X."/>
            <person name="Zheng H."/>
            <person name="Cong L."/>
            <person name="Lin L."/>
            <person name="Yin J."/>
            <person name="Geng J."/>
            <person name="Li G."/>
            <person name="Shi J."/>
            <person name="Liu J."/>
            <person name="Lv H."/>
            <person name="Li J."/>
            <person name="Wang J."/>
            <person name="Deng Y."/>
            <person name="Ran L."/>
            <person name="Shi X."/>
            <person name="Wang X."/>
            <person name="Wu Q."/>
            <person name="Li C."/>
            <person name="Ren X."/>
            <person name="Wang J."/>
            <person name="Wang X."/>
            <person name="Li D."/>
            <person name="Liu D."/>
            <person name="Zhang X."/>
            <person name="Ji Z."/>
            <person name="Zhao W."/>
            <person name="Sun Y."/>
            <person name="Zhang Z."/>
            <person name="Bao J."/>
            <person name="Han Y."/>
            <person name="Dong L."/>
            <person name="Ji J."/>
            <person name="Chen P."/>
            <person name="Wu S."/>
            <person name="Liu J."/>
            <person name="Xiao Y."/>
            <person name="Bu D."/>
            <person name="Tan J."/>
            <person name="Yang L."/>
            <person name="Ye C."/>
            <person name="Zhang J."/>
            <person name="Xu J."/>
            <person name="Zhou Y."/>
            <person name="Yu Y."/>
            <person name="Zhang B."/>
            <person name="Zhuang S."/>
            <person name="Wei H."/>
            <person name="Liu B."/>
            <person name="Lei M."/>
            <person name="Yu H."/>
            <person name="Li Y."/>
            <person name="Xu H."/>
            <person name="Wei S."/>
            <person name="He X."/>
            <person name="Fang L."/>
            <person name="Zhang Z."/>
            <person name="Zhang Y."/>
            <person name="Huang X."/>
            <person name="Su Z."/>
            <person name="Tong W."/>
            <person name="Li J."/>
            <person name="Tong Z."/>
            <person name="Li S."/>
            <person name="Ye J."/>
            <person name="Wang L."/>
            <person name="Fang L."/>
            <person name="Lei T."/>
            <person name="Chen C."/>
            <person name="Chen H."/>
            <person name="Xu Z."/>
            <person name="Li H."/>
            <person name="Huang H."/>
            <person name="Zhang F."/>
            <person name="Xu H."/>
            <person name="Li N."/>
            <person name="Zhao C."/>
            <person name="Li S."/>
            <person name="Dong L."/>
            <person name="Huang Y."/>
            <person name="Li L."/>
            <person name="Xi Y."/>
            <person name="Qi Q."/>
            <person name="Li W."/>
            <person name="Zhang B."/>
            <person name="Hu W."/>
            <person name="Zhang Y."/>
            <person name="Tian X."/>
            <person name="Jiao Y."/>
            <person name="Liang X."/>
            <person name="Jin J."/>
            <person name="Gao L."/>
            <person name="Zheng W."/>
            <person name="Hao B."/>
            <person name="Liu S."/>
            <person name="Wang W."/>
            <person name="Yuan L."/>
            <person name="Cao M."/>
            <person name="McDermott J."/>
            <person name="Samudrala R."/>
            <person name="Wang J."/>
            <person name="Wong G.K."/>
            <person name="Yang H."/>
        </authorList>
    </citation>
    <scope>NUCLEOTIDE SEQUENCE [LARGE SCALE GENOMIC DNA]</scope>
    <source>
        <strain evidence="3">cv. 93-11</strain>
    </source>
</reference>
<evidence type="ECO:0000313" key="3">
    <source>
        <dbReference type="Proteomes" id="UP000007015"/>
    </source>
</evidence>
<sequence>MAARSSSRASSPTRPSHGDEQEGVAAGNEQQPSLTTGLGGRDLTRSWRQGGAGSVRLGCKQVAKGGAAGCGLVLVSTLLEHILQMEEIFMVDNTEMNMRQKCCQSCPNSIKMLLKCCLNYTNRIMSQCC</sequence>
<feature type="region of interest" description="Disordered" evidence="1">
    <location>
        <begin position="1"/>
        <end position="53"/>
    </location>
</feature>
<feature type="compositionally biased region" description="Low complexity" evidence="1">
    <location>
        <begin position="1"/>
        <end position="15"/>
    </location>
</feature>
<protein>
    <submittedName>
        <fullName evidence="2">Uncharacterized protein</fullName>
    </submittedName>
</protein>
<evidence type="ECO:0000256" key="1">
    <source>
        <dbReference type="SAM" id="MobiDB-lite"/>
    </source>
</evidence>
<accession>A2Y3R0</accession>
<gene>
    <name evidence="2" type="ORF">OsI_19642</name>
</gene>
<evidence type="ECO:0000313" key="2">
    <source>
        <dbReference type="EMBL" id="EAY97720.1"/>
    </source>
</evidence>
<proteinExistence type="predicted"/>
<dbReference type="EMBL" id="CM000130">
    <property type="protein sequence ID" value="EAY97720.1"/>
    <property type="molecule type" value="Genomic_DNA"/>
</dbReference>
<dbReference type="AlphaFoldDB" id="A2Y3R0"/>
<dbReference type="HOGENOM" id="CLU_1952392_0_0_1"/>
<dbReference type="Proteomes" id="UP000007015">
    <property type="component" value="Chromosome 5"/>
</dbReference>